<evidence type="ECO:0000313" key="5">
    <source>
        <dbReference type="EMBL" id="KAH6889389.1"/>
    </source>
</evidence>
<comment type="caution">
    <text evidence="5">The sequence shown here is derived from an EMBL/GenBank/DDBJ whole genome shotgun (WGS) entry which is preliminary data.</text>
</comment>
<organism evidence="5 6">
    <name type="scientific">Thelonectria olida</name>
    <dbReference type="NCBI Taxonomy" id="1576542"/>
    <lineage>
        <taxon>Eukaryota</taxon>
        <taxon>Fungi</taxon>
        <taxon>Dikarya</taxon>
        <taxon>Ascomycota</taxon>
        <taxon>Pezizomycotina</taxon>
        <taxon>Sordariomycetes</taxon>
        <taxon>Hypocreomycetidae</taxon>
        <taxon>Hypocreales</taxon>
        <taxon>Nectriaceae</taxon>
        <taxon>Thelonectria</taxon>
    </lineage>
</organism>
<feature type="domain" description="NACHT" evidence="4">
    <location>
        <begin position="324"/>
        <end position="475"/>
    </location>
</feature>
<dbReference type="OrthoDB" id="7464126at2759"/>
<keyword evidence="1" id="KW-0677">Repeat</keyword>
<feature type="compositionally biased region" description="Polar residues" evidence="3">
    <location>
        <begin position="1"/>
        <end position="12"/>
    </location>
</feature>
<feature type="coiled-coil region" evidence="2">
    <location>
        <begin position="221"/>
        <end position="274"/>
    </location>
</feature>
<keyword evidence="6" id="KW-1185">Reference proteome</keyword>
<dbReference type="InterPro" id="IPR027417">
    <property type="entry name" value="P-loop_NTPase"/>
</dbReference>
<evidence type="ECO:0000256" key="2">
    <source>
        <dbReference type="SAM" id="Coils"/>
    </source>
</evidence>
<dbReference type="SUPFAM" id="SSF52540">
    <property type="entry name" value="P-loop containing nucleoside triphosphate hydrolases"/>
    <property type="match status" value="1"/>
</dbReference>
<dbReference type="InterPro" id="IPR007111">
    <property type="entry name" value="NACHT_NTPase"/>
</dbReference>
<dbReference type="AlphaFoldDB" id="A0A9P9AQ94"/>
<dbReference type="EMBL" id="JAGPYM010000011">
    <property type="protein sequence ID" value="KAH6889389.1"/>
    <property type="molecule type" value="Genomic_DNA"/>
</dbReference>
<evidence type="ECO:0000259" key="4">
    <source>
        <dbReference type="PROSITE" id="PS50837"/>
    </source>
</evidence>
<dbReference type="PANTHER" id="PTHR10039">
    <property type="entry name" value="AMELOGENIN"/>
    <property type="match status" value="1"/>
</dbReference>
<feature type="region of interest" description="Disordered" evidence="3">
    <location>
        <begin position="1"/>
        <end position="29"/>
    </location>
</feature>
<reference evidence="5 6" key="1">
    <citation type="journal article" date="2021" name="Nat. Commun.">
        <title>Genetic determinants of endophytism in the Arabidopsis root mycobiome.</title>
        <authorList>
            <person name="Mesny F."/>
            <person name="Miyauchi S."/>
            <person name="Thiergart T."/>
            <person name="Pickel B."/>
            <person name="Atanasova L."/>
            <person name="Karlsson M."/>
            <person name="Huettel B."/>
            <person name="Barry K.W."/>
            <person name="Haridas S."/>
            <person name="Chen C."/>
            <person name="Bauer D."/>
            <person name="Andreopoulos W."/>
            <person name="Pangilinan J."/>
            <person name="LaButti K."/>
            <person name="Riley R."/>
            <person name="Lipzen A."/>
            <person name="Clum A."/>
            <person name="Drula E."/>
            <person name="Henrissat B."/>
            <person name="Kohler A."/>
            <person name="Grigoriev I.V."/>
            <person name="Martin F.M."/>
            <person name="Hacquard S."/>
        </authorList>
    </citation>
    <scope>NUCLEOTIDE SEQUENCE [LARGE SCALE GENOMIC DNA]</scope>
    <source>
        <strain evidence="5 6">MPI-CAGE-CH-0241</strain>
    </source>
</reference>
<accession>A0A9P9AQ94</accession>
<dbReference type="Pfam" id="PF22939">
    <property type="entry name" value="WHD_GPIID"/>
    <property type="match status" value="1"/>
</dbReference>
<dbReference type="PROSITE" id="PS50837">
    <property type="entry name" value="NACHT"/>
    <property type="match status" value="1"/>
</dbReference>
<proteinExistence type="predicted"/>
<gene>
    <name evidence="5" type="ORF">B0T10DRAFT_487897</name>
</gene>
<dbReference type="Pfam" id="PF24809">
    <property type="entry name" value="DUF7708"/>
    <property type="match status" value="1"/>
</dbReference>
<dbReference type="Proteomes" id="UP000777438">
    <property type="component" value="Unassembled WGS sequence"/>
</dbReference>
<dbReference type="Pfam" id="PF24883">
    <property type="entry name" value="NPHP3_N"/>
    <property type="match status" value="1"/>
</dbReference>
<dbReference type="Gene3D" id="3.40.50.300">
    <property type="entry name" value="P-loop containing nucleotide triphosphate hydrolases"/>
    <property type="match status" value="1"/>
</dbReference>
<evidence type="ECO:0000313" key="6">
    <source>
        <dbReference type="Proteomes" id="UP000777438"/>
    </source>
</evidence>
<keyword evidence="2" id="KW-0175">Coiled coil</keyword>
<sequence>MSVPQPATSSSVVPWRQKPKQSSTGAAKDLETSIARFQAALNDDDRIKLQRLKGASHDAQSIITFTAELDRLDPNRRGKSVASRLATFLQAIQQFTPVVDTCIQSNPDIAALIWGSLRLTFILLANFTSYFQSFVELLNGFGALCSRFAEFQLVFAESQRLKDAIFSFHSAVVVCCEKVVAAIRRPVGSLAWRALTQSFQTEISSFVDDIKLKVKDVGQEIHLAQVQADHQEHQLQAQERKDASESRGKFYSLIEKSKQEMTRALRNQEKEEEKRAADSLLKHLSSYDHTAAFNNTRNKRHLGTAEWIFEDDKFLGWRESGDSAVLHVTGKIGSGKTILSSHIIEHLIKRKQSNQFVSFFFSRFDDLASLKFDTIARSLIQQMLSSPSANFAKTRLASELTESLEEAKSQFFSRGSLELLYLSASSLLSEWFIVLDGVDECDPTEQNMLYRFLSTLLSKASNQRMKILFSSRQTAQMAIDRHFHVSRLTTGSTHTSEDIKVYVRDILHVKLDRATNPLVVGDKGIIDEIINTIGSKEEGMFLWAFLTIEDLCTRKSDREIRQALEDIPTDLPTTFNRALRRIIQHRHEKVAIDVFKVVAGVRRALTLPEVREALSVQVGQTNLQPEDLINGIERITMWCENLVHVEEADHSVHFAHHSIREFLLKPEKGDLDGFHVTAEDADSHVAKVCITYLNLNAFKTALVETPDDPSCALELSMLGIAGQTMQTAVKGSLGTRMGRWAHSRMKSTSRSDIPRLKQGDIIVQPPPVTVKKCIGALWNYAEDNWYFHNVNSPDKSEIGIWNLLDRILMDPHPKLRIPWMDSQWRWSFASQICVSRTDSGTEDARRLMISLLDDTSQRANLVFAIGFADEGGITTGCAALISLARLSAEAHDTKMLNTMMYYIAMGGSHLHCAGRCLSVALRSFDHQTQVKMVTEYVAHGIKSWPASSKDVKSPCCAKEHLGIHKDISRIIAEGYQAQNSPSMRAFALVAMNTNHKLTYQSVCTSSGANPSELWRLKNDSGRSIVDIAVEEHDGDVFFIDSTFGFIHRGSSVRMNVPAIRYPETYQYMVTKGLFSAMGCGQQEAVEKLADICLSISGQHPGTLSGYYEAFDQGLHFVWLSDIASLMVQAVSPQPNPGWYNLYKLALIRENWPFAALFSNRLEIEGEPYILHRLVQFIFDAYGCTSCWNLLKKRNQAGGQSDVTEFVVHRGSGRSPPCLFKDVILDLCPEHYAKGCELPGILDAHRDGAGVGETKARSYVQDALNRARLQAR</sequence>
<name>A0A9P9AQ94_9HYPO</name>
<protein>
    <recommendedName>
        <fullName evidence="4">NACHT domain-containing protein</fullName>
    </recommendedName>
</protein>
<evidence type="ECO:0000256" key="3">
    <source>
        <dbReference type="SAM" id="MobiDB-lite"/>
    </source>
</evidence>
<dbReference type="InterPro" id="IPR056884">
    <property type="entry name" value="NPHP3-like_N"/>
</dbReference>
<dbReference type="InterPro" id="IPR056125">
    <property type="entry name" value="DUF7708"/>
</dbReference>
<evidence type="ECO:0000256" key="1">
    <source>
        <dbReference type="ARBA" id="ARBA00022737"/>
    </source>
</evidence>
<dbReference type="InterPro" id="IPR054471">
    <property type="entry name" value="GPIID_WHD"/>
</dbReference>